<protein>
    <submittedName>
        <fullName evidence="3">O-succinylbenzoic acid--CoA ligase</fullName>
    </submittedName>
</protein>
<feature type="domain" description="AMP-dependent synthetase/ligase" evidence="1">
    <location>
        <begin position="57"/>
        <end position="236"/>
    </location>
</feature>
<dbReference type="InterPro" id="IPR042099">
    <property type="entry name" value="ANL_N_sf"/>
</dbReference>
<dbReference type="InterPro" id="IPR000873">
    <property type="entry name" value="AMP-dep_synth/lig_dom"/>
</dbReference>
<dbReference type="PROSITE" id="PS00455">
    <property type="entry name" value="AMP_BINDING"/>
    <property type="match status" value="1"/>
</dbReference>
<organism evidence="3 4">
    <name type="scientific">Corynebacterium frankenforstense DSM 45800</name>
    <dbReference type="NCBI Taxonomy" id="1437875"/>
    <lineage>
        <taxon>Bacteria</taxon>
        <taxon>Bacillati</taxon>
        <taxon>Actinomycetota</taxon>
        <taxon>Actinomycetes</taxon>
        <taxon>Mycobacteriales</taxon>
        <taxon>Corynebacteriaceae</taxon>
        <taxon>Corynebacterium</taxon>
    </lineage>
</organism>
<sequence>MALRNLDVLPVDAHDPAAILPDLEQAISGGVSLLPVPADDPGRAELLRSSQGAGRPIDPAIALVVGTSGSTGTPKGAQLTPANLVAGADATHRVLGGEGQWLLAMPAHYIAGLQVLVRALVAGVDPWCLDLSSGFDVHAFAGGAAELAATGDRVYTSLTPMQLMKAMDTLEGIDALRHFDAILVGGAALDPHTRAAAERLDIHVVATYGASETAGGCIYDGRPIPGARVKIGASGRIHLGGATIAHGYRNRPGHESFAEDGWWATSDAGAFDADGRLVVKGRLDAVIDTGGLKLHPEVVETELLRVPGVDAACVAGVAHPRLGQAAVAAYTGTASPAEIYEALAELPRWQWPKELRRVAALPLTATGKVDRPAVAALFS</sequence>
<evidence type="ECO:0000259" key="2">
    <source>
        <dbReference type="Pfam" id="PF13193"/>
    </source>
</evidence>
<dbReference type="Gene3D" id="3.30.300.30">
    <property type="match status" value="1"/>
</dbReference>
<keyword evidence="3" id="KW-0436">Ligase</keyword>
<dbReference type="Pfam" id="PF00501">
    <property type="entry name" value="AMP-binding"/>
    <property type="match status" value="1"/>
</dbReference>
<accession>A0A1L7CQU4</accession>
<dbReference type="SUPFAM" id="SSF56801">
    <property type="entry name" value="Acetyl-CoA synthetase-like"/>
    <property type="match status" value="1"/>
</dbReference>
<dbReference type="STRING" id="1437875.CFRA_01695"/>
<dbReference type="PANTHER" id="PTHR43767">
    <property type="entry name" value="LONG-CHAIN-FATTY-ACID--COA LIGASE"/>
    <property type="match status" value="1"/>
</dbReference>
<dbReference type="KEGG" id="cfk:CFRA_01695"/>
<reference evidence="3 4" key="1">
    <citation type="submission" date="2014-08" db="EMBL/GenBank/DDBJ databases">
        <title>Complete genome sequence of Corynebacterium frankenforstense ST18(T) (=DSM 45800(T)), isolated from raw cow milk.</title>
        <authorList>
            <person name="Ruckert C."/>
            <person name="Albersmeier A."/>
            <person name="Winkler A."/>
            <person name="Lipski A."/>
            <person name="Kalinowski J."/>
        </authorList>
    </citation>
    <scope>NUCLEOTIDE SEQUENCE [LARGE SCALE GENOMIC DNA]</scope>
    <source>
        <strain evidence="3 4">ST18</strain>
    </source>
</reference>
<dbReference type="InterPro" id="IPR020845">
    <property type="entry name" value="AMP-binding_CS"/>
</dbReference>
<evidence type="ECO:0000259" key="1">
    <source>
        <dbReference type="Pfam" id="PF00501"/>
    </source>
</evidence>
<evidence type="ECO:0000313" key="3">
    <source>
        <dbReference type="EMBL" id="APT88202.1"/>
    </source>
</evidence>
<evidence type="ECO:0000313" key="4">
    <source>
        <dbReference type="Proteomes" id="UP000185434"/>
    </source>
</evidence>
<dbReference type="OrthoDB" id="9803968at2"/>
<name>A0A1L7CQU4_9CORY</name>
<dbReference type="PANTHER" id="PTHR43767:SF1">
    <property type="entry name" value="NONRIBOSOMAL PEPTIDE SYNTHASE PES1 (EUROFUNG)-RELATED"/>
    <property type="match status" value="1"/>
</dbReference>
<feature type="domain" description="AMP-binding enzyme C-terminal" evidence="2">
    <location>
        <begin position="299"/>
        <end position="368"/>
    </location>
</feature>
<proteinExistence type="predicted"/>
<dbReference type="EMBL" id="CP009247">
    <property type="protein sequence ID" value="APT88202.1"/>
    <property type="molecule type" value="Genomic_DNA"/>
</dbReference>
<dbReference type="RefSeq" id="WP_075663174.1">
    <property type="nucleotide sequence ID" value="NZ_CP009247.1"/>
</dbReference>
<gene>
    <name evidence="3" type="ORF">CFRA_01695</name>
</gene>
<dbReference type="Proteomes" id="UP000185434">
    <property type="component" value="Chromosome"/>
</dbReference>
<dbReference type="InterPro" id="IPR025110">
    <property type="entry name" value="AMP-bd_C"/>
</dbReference>
<keyword evidence="4" id="KW-1185">Reference proteome</keyword>
<dbReference type="InterPro" id="IPR045851">
    <property type="entry name" value="AMP-bd_C_sf"/>
</dbReference>
<dbReference type="Pfam" id="PF13193">
    <property type="entry name" value="AMP-binding_C"/>
    <property type="match status" value="1"/>
</dbReference>
<dbReference type="GO" id="GO:0016878">
    <property type="term" value="F:acid-thiol ligase activity"/>
    <property type="evidence" value="ECO:0007669"/>
    <property type="project" value="UniProtKB-ARBA"/>
</dbReference>
<dbReference type="AlphaFoldDB" id="A0A1L7CQU4"/>
<dbReference type="Gene3D" id="3.40.50.12780">
    <property type="entry name" value="N-terminal domain of ligase-like"/>
    <property type="match status" value="1"/>
</dbReference>
<dbReference type="NCBIfam" id="NF005877">
    <property type="entry name" value="PRK07824.1"/>
    <property type="match status" value="1"/>
</dbReference>
<dbReference type="InterPro" id="IPR050237">
    <property type="entry name" value="ATP-dep_AMP-bd_enzyme"/>
</dbReference>